<protein>
    <submittedName>
        <fullName evidence="2">Uncharacterized protein</fullName>
    </submittedName>
</protein>
<feature type="region of interest" description="Disordered" evidence="1">
    <location>
        <begin position="83"/>
        <end position="107"/>
    </location>
</feature>
<organism evidence="2 3">
    <name type="scientific">Callosobruchus maculatus</name>
    <name type="common">Southern cowpea weevil</name>
    <name type="synonym">Pulse bruchid</name>
    <dbReference type="NCBI Taxonomy" id="64391"/>
    <lineage>
        <taxon>Eukaryota</taxon>
        <taxon>Metazoa</taxon>
        <taxon>Ecdysozoa</taxon>
        <taxon>Arthropoda</taxon>
        <taxon>Hexapoda</taxon>
        <taxon>Insecta</taxon>
        <taxon>Pterygota</taxon>
        <taxon>Neoptera</taxon>
        <taxon>Endopterygota</taxon>
        <taxon>Coleoptera</taxon>
        <taxon>Polyphaga</taxon>
        <taxon>Cucujiformia</taxon>
        <taxon>Chrysomeloidea</taxon>
        <taxon>Chrysomelidae</taxon>
        <taxon>Bruchinae</taxon>
        <taxon>Bruchini</taxon>
        <taxon>Callosobruchus</taxon>
    </lineage>
</organism>
<evidence type="ECO:0000313" key="3">
    <source>
        <dbReference type="Proteomes" id="UP000410492"/>
    </source>
</evidence>
<feature type="compositionally biased region" description="Low complexity" evidence="1">
    <location>
        <begin position="90"/>
        <end position="100"/>
    </location>
</feature>
<reference evidence="2 3" key="1">
    <citation type="submission" date="2019-01" db="EMBL/GenBank/DDBJ databases">
        <authorList>
            <person name="Sayadi A."/>
        </authorList>
    </citation>
    <scope>NUCLEOTIDE SEQUENCE [LARGE SCALE GENOMIC DNA]</scope>
</reference>
<dbReference type="EMBL" id="CAACVG010010168">
    <property type="protein sequence ID" value="VEN55170.1"/>
    <property type="molecule type" value="Genomic_DNA"/>
</dbReference>
<accession>A0A653D4T3</accession>
<name>A0A653D4T3_CALMS</name>
<dbReference type="OrthoDB" id="8123891at2759"/>
<evidence type="ECO:0000313" key="2">
    <source>
        <dbReference type="EMBL" id="VEN55170.1"/>
    </source>
</evidence>
<dbReference type="Proteomes" id="UP000410492">
    <property type="component" value="Unassembled WGS sequence"/>
</dbReference>
<sequence>MEGALKIQPEQVSEVTPVKASMSKMEWHAETTIGEGSVMLSIPETDDDNFIAVKKRKTSRATTSCVPTPAKTTNTFGVMTNIRYGEENSRSPTTTTSNNTRKPRSDNCNVKFNKNNAKVSISDIEKFDVLRKELIDSKTPHHTYTKEEDKVKRIVLKGAPNMDLDDIKEDLRKNIVLTNCTPLNNTPIYNLAAGMCLAAQKRAVNAAVVMNLCTESQGLSNWNLIP</sequence>
<gene>
    <name evidence="2" type="ORF">CALMAC_LOCUS14427</name>
</gene>
<evidence type="ECO:0000256" key="1">
    <source>
        <dbReference type="SAM" id="MobiDB-lite"/>
    </source>
</evidence>
<keyword evidence="3" id="KW-1185">Reference proteome</keyword>
<proteinExistence type="predicted"/>
<dbReference type="AlphaFoldDB" id="A0A653D4T3"/>